<dbReference type="CDD" id="cd06261">
    <property type="entry name" value="TM_PBP2"/>
    <property type="match status" value="1"/>
</dbReference>
<feature type="transmembrane region" description="Helical" evidence="7">
    <location>
        <begin position="225"/>
        <end position="243"/>
    </location>
</feature>
<dbReference type="InterPro" id="IPR035906">
    <property type="entry name" value="MetI-like_sf"/>
</dbReference>
<comment type="subcellular location">
    <subcellularLocation>
        <location evidence="1 7">Cell membrane</location>
        <topology evidence="1 7">Multi-pass membrane protein</topology>
    </subcellularLocation>
</comment>
<dbReference type="PANTHER" id="PTHR43227:SF11">
    <property type="entry name" value="BLL4140 PROTEIN"/>
    <property type="match status" value="1"/>
</dbReference>
<feature type="transmembrane region" description="Helical" evidence="7">
    <location>
        <begin position="96"/>
        <end position="117"/>
    </location>
</feature>
<dbReference type="EMBL" id="AP023367">
    <property type="protein sequence ID" value="BCJ94216.1"/>
    <property type="molecule type" value="Genomic_DNA"/>
</dbReference>
<organism evidence="8 9">
    <name type="scientific">Anaerocolumna cellulosilytica</name>
    <dbReference type="NCBI Taxonomy" id="433286"/>
    <lineage>
        <taxon>Bacteria</taxon>
        <taxon>Bacillati</taxon>
        <taxon>Bacillota</taxon>
        <taxon>Clostridia</taxon>
        <taxon>Lachnospirales</taxon>
        <taxon>Lachnospiraceae</taxon>
        <taxon>Anaerocolumna</taxon>
    </lineage>
</organism>
<comment type="similarity">
    <text evidence="7">Belongs to the binding-protein-dependent transport system permease family.</text>
</comment>
<accession>A0A6S6QWW6</accession>
<feature type="transmembrane region" description="Helical" evidence="7">
    <location>
        <begin position="180"/>
        <end position="204"/>
    </location>
</feature>
<evidence type="ECO:0000256" key="1">
    <source>
        <dbReference type="ARBA" id="ARBA00004651"/>
    </source>
</evidence>
<evidence type="ECO:0000256" key="3">
    <source>
        <dbReference type="ARBA" id="ARBA00022475"/>
    </source>
</evidence>
<dbReference type="InterPro" id="IPR050809">
    <property type="entry name" value="UgpAE/MalFG_permease"/>
</dbReference>
<dbReference type="InterPro" id="IPR000515">
    <property type="entry name" value="MetI-like"/>
</dbReference>
<feature type="transmembrane region" description="Helical" evidence="7">
    <location>
        <begin position="34"/>
        <end position="53"/>
    </location>
</feature>
<dbReference type="KEGG" id="acel:acsn021_17850"/>
<keyword evidence="6 7" id="KW-0472">Membrane</keyword>
<feature type="transmembrane region" description="Helical" evidence="7">
    <location>
        <begin position="285"/>
        <end position="305"/>
    </location>
</feature>
<protein>
    <submittedName>
        <fullName evidence="8">Putative multiple-sugar transport system permease YteP</fullName>
    </submittedName>
</protein>
<dbReference type="GO" id="GO:0055085">
    <property type="term" value="P:transmembrane transport"/>
    <property type="evidence" value="ECO:0007669"/>
    <property type="project" value="InterPro"/>
</dbReference>
<dbReference type="PROSITE" id="PS50928">
    <property type="entry name" value="ABC_TM1"/>
    <property type="match status" value="1"/>
</dbReference>
<proteinExistence type="inferred from homology"/>
<evidence type="ECO:0000256" key="5">
    <source>
        <dbReference type="ARBA" id="ARBA00022989"/>
    </source>
</evidence>
<evidence type="ECO:0000256" key="6">
    <source>
        <dbReference type="ARBA" id="ARBA00023136"/>
    </source>
</evidence>
<dbReference type="Gene3D" id="1.10.3720.10">
    <property type="entry name" value="MetI-like"/>
    <property type="match status" value="1"/>
</dbReference>
<evidence type="ECO:0000313" key="8">
    <source>
        <dbReference type="EMBL" id="BCJ94216.1"/>
    </source>
</evidence>
<name>A0A6S6QWW6_9FIRM</name>
<evidence type="ECO:0000256" key="2">
    <source>
        <dbReference type="ARBA" id="ARBA00022448"/>
    </source>
</evidence>
<dbReference type="Pfam" id="PF00528">
    <property type="entry name" value="BPD_transp_1"/>
    <property type="match status" value="1"/>
</dbReference>
<evidence type="ECO:0000256" key="4">
    <source>
        <dbReference type="ARBA" id="ARBA00022692"/>
    </source>
</evidence>
<sequence>MLRKKRQDNGYSSVIRQSLFTVITKDFKKNKIKYLMILPVVIYIAIFCYKPMYGVVIAFKNYRPALGIAASKWVGLDHFTRFFNDYYFWRILRNTISISGLSILFGFPAPIILALLINEIKNKHFKKTVQTISYMPYFISIVIISGLIKTFTQSDGLITDLVVSLGGAQKNLLASKVWFYPIYIISGIWQSVGWDSIIYLAAITGIDQEQYEAAKVDGAGRIRQMLYITLPGLLPTITILFILRMGGILNVGFEKILLLYSSTTYEVADVISTYVYRIGVLDANFSYSTAIGLFNALVNILFLIITNAISKKVNKTGLF</sequence>
<dbReference type="RefSeq" id="WP_243167791.1">
    <property type="nucleotide sequence ID" value="NZ_AP023367.1"/>
</dbReference>
<dbReference type="PANTHER" id="PTHR43227">
    <property type="entry name" value="BLL4140 PROTEIN"/>
    <property type="match status" value="1"/>
</dbReference>
<evidence type="ECO:0000313" key="9">
    <source>
        <dbReference type="Proteomes" id="UP000515561"/>
    </source>
</evidence>
<dbReference type="Proteomes" id="UP000515561">
    <property type="component" value="Chromosome"/>
</dbReference>
<gene>
    <name evidence="8" type="primary">yteP_1</name>
    <name evidence="8" type="ORF">acsn021_17850</name>
</gene>
<keyword evidence="3" id="KW-1003">Cell membrane</keyword>
<feature type="transmembrane region" description="Helical" evidence="7">
    <location>
        <begin position="129"/>
        <end position="148"/>
    </location>
</feature>
<keyword evidence="2 7" id="KW-0813">Transport</keyword>
<dbReference type="AlphaFoldDB" id="A0A6S6QWW6"/>
<keyword evidence="5 7" id="KW-1133">Transmembrane helix</keyword>
<keyword evidence="8" id="KW-0762">Sugar transport</keyword>
<dbReference type="GO" id="GO:0005886">
    <property type="term" value="C:plasma membrane"/>
    <property type="evidence" value="ECO:0007669"/>
    <property type="project" value="UniProtKB-SubCell"/>
</dbReference>
<keyword evidence="9" id="KW-1185">Reference proteome</keyword>
<reference evidence="8 9" key="1">
    <citation type="journal article" date="2016" name="Int. J. Syst. Evol. Microbiol.">
        <title>Descriptions of Anaerotaenia torta gen. nov., sp. nov. and Anaerocolumna cellulosilytica gen. nov., sp. nov. isolated from a methanogenic reactor of cattle waste.</title>
        <authorList>
            <person name="Uek A."/>
            <person name="Ohtaki Y."/>
            <person name="Kaku N."/>
            <person name="Ueki K."/>
        </authorList>
    </citation>
    <scope>NUCLEOTIDE SEQUENCE [LARGE SCALE GENOMIC DNA]</scope>
    <source>
        <strain evidence="8 9">SN021</strain>
    </source>
</reference>
<evidence type="ECO:0000256" key="7">
    <source>
        <dbReference type="RuleBase" id="RU363032"/>
    </source>
</evidence>
<keyword evidence="4 7" id="KW-0812">Transmembrane</keyword>
<dbReference type="SUPFAM" id="SSF161098">
    <property type="entry name" value="MetI-like"/>
    <property type="match status" value="1"/>
</dbReference>